<dbReference type="NCBIfam" id="NF010191">
    <property type="entry name" value="PRK13670.1"/>
    <property type="match status" value="1"/>
</dbReference>
<dbReference type="NCBIfam" id="TIGR00125">
    <property type="entry name" value="cyt_tran_rel"/>
    <property type="match status" value="1"/>
</dbReference>
<comment type="caution">
    <text evidence="4">Lacks conserved residue(s) required for the propagation of feature annotation.</text>
</comment>
<keyword evidence="1 4" id="KW-0436">Ligase</keyword>
<dbReference type="PANTHER" id="PTHR37825:SF1">
    <property type="entry name" value="TRNA(MET) CYTIDINE ACETATE LIGASE"/>
    <property type="match status" value="1"/>
</dbReference>
<evidence type="ECO:0000256" key="3">
    <source>
        <dbReference type="ARBA" id="ARBA00022884"/>
    </source>
</evidence>
<comment type="subcellular location">
    <subcellularLocation>
        <location evidence="4">Cytoplasm</location>
    </subcellularLocation>
</comment>
<proteinExistence type="inferred from homology"/>
<dbReference type="Proteomes" id="UP000003531">
    <property type="component" value="Unassembled WGS sequence"/>
</dbReference>
<protein>
    <recommendedName>
        <fullName evidence="4">tRNA(Met) cytidine acetate ligase</fullName>
        <ecNumber evidence="4">6.3.4.-</ecNumber>
    </recommendedName>
</protein>
<comment type="similarity">
    <text evidence="4">Belongs to the TmcAL family.</text>
</comment>
<evidence type="ECO:0000256" key="2">
    <source>
        <dbReference type="ARBA" id="ARBA00022694"/>
    </source>
</evidence>
<organism evidence="5 6">
    <name type="scientific">Ligilactobacillus salivarius DSM 20555 = ATCC 11741</name>
    <dbReference type="NCBI Taxonomy" id="1423799"/>
    <lineage>
        <taxon>Bacteria</taxon>
        <taxon>Bacillati</taxon>
        <taxon>Bacillota</taxon>
        <taxon>Bacilli</taxon>
        <taxon>Lactobacillales</taxon>
        <taxon>Lactobacillaceae</taxon>
        <taxon>Ligilactobacillus</taxon>
    </lineage>
</organism>
<dbReference type="HOGENOM" id="CLU_038915_0_2_9"/>
<dbReference type="EMBL" id="ACGT01000001">
    <property type="protein sequence ID" value="EEJ74930.1"/>
    <property type="molecule type" value="Genomic_DNA"/>
</dbReference>
<dbReference type="GO" id="GO:0005737">
    <property type="term" value="C:cytoplasm"/>
    <property type="evidence" value="ECO:0007669"/>
    <property type="project" value="UniProtKB-SubCell"/>
</dbReference>
<dbReference type="GO" id="GO:0016879">
    <property type="term" value="F:ligase activity, forming carbon-nitrogen bonds"/>
    <property type="evidence" value="ECO:0007669"/>
    <property type="project" value="UniProtKB-UniRule"/>
</dbReference>
<comment type="catalytic activity">
    <reaction evidence="4">
        <text>cytidine(34) in elongator tRNA(Met) + acetate + ATP = N(4)-acetylcytidine(34) in elongator tRNA(Met) + AMP + diphosphate</text>
        <dbReference type="Rhea" id="RHEA:58144"/>
        <dbReference type="Rhea" id="RHEA-COMP:10693"/>
        <dbReference type="Rhea" id="RHEA-COMP:10694"/>
        <dbReference type="ChEBI" id="CHEBI:30089"/>
        <dbReference type="ChEBI" id="CHEBI:30616"/>
        <dbReference type="ChEBI" id="CHEBI:33019"/>
        <dbReference type="ChEBI" id="CHEBI:74900"/>
        <dbReference type="ChEBI" id="CHEBI:82748"/>
        <dbReference type="ChEBI" id="CHEBI:456215"/>
    </reaction>
</comment>
<keyword evidence="4" id="KW-0820">tRNA-binding</keyword>
<keyword evidence="4" id="KW-0067">ATP-binding</keyword>
<keyword evidence="4" id="KW-0547">Nucleotide-binding</keyword>
<comment type="function">
    <text evidence="4">Catalyzes the formation of N(4)-acetylcytidine (ac(4)C) at the wobble position of elongator tRNA(Met), using acetate and ATP as substrates. First activates an acetate ion to form acetyladenylate (Ac-AMP) and then transfers the acetyl group to tRNA to form ac(4)C34.</text>
</comment>
<dbReference type="GO" id="GO:0005524">
    <property type="term" value="F:ATP binding"/>
    <property type="evidence" value="ECO:0007669"/>
    <property type="project" value="UniProtKB-KW"/>
</dbReference>
<dbReference type="GO" id="GO:0000049">
    <property type="term" value="F:tRNA binding"/>
    <property type="evidence" value="ECO:0007669"/>
    <property type="project" value="UniProtKB-KW"/>
</dbReference>
<keyword evidence="3 4" id="KW-0694">RNA-binding</keyword>
<reference evidence="5 6" key="1">
    <citation type="submission" date="2009-01" db="EMBL/GenBank/DDBJ databases">
        <authorList>
            <person name="Qin X."/>
            <person name="Bachman B."/>
            <person name="Battles P."/>
            <person name="Bell A."/>
            <person name="Bess C."/>
            <person name="Bickham C."/>
            <person name="Chaboub L."/>
            <person name="Chen D."/>
            <person name="Coyle M."/>
            <person name="Deiros D.R."/>
            <person name="Dinh H."/>
            <person name="Forbes L."/>
            <person name="Fowler G."/>
            <person name="Francisco L."/>
            <person name="Fu Q."/>
            <person name="Gubbala S."/>
            <person name="Hale W."/>
            <person name="Han Y."/>
            <person name="Hemphill L."/>
            <person name="Highlander S.K."/>
            <person name="Hirani K."/>
            <person name="Hogues M."/>
            <person name="Jackson L."/>
            <person name="Jakkamsetti A."/>
            <person name="Javaid M."/>
            <person name="Jiang H."/>
            <person name="Korchina V."/>
            <person name="Kovar C."/>
            <person name="Lara F."/>
            <person name="Lee S."/>
            <person name="Mata R."/>
            <person name="Mathew T."/>
            <person name="Moen C."/>
            <person name="Morales K."/>
            <person name="Munidasa M."/>
            <person name="Nazareth L."/>
            <person name="Ngo R."/>
            <person name="Nguyen L."/>
            <person name="Okwuonu G."/>
            <person name="Ongeri F."/>
            <person name="Patil S."/>
            <person name="Petrosino J."/>
            <person name="Pham C."/>
            <person name="Pham P."/>
            <person name="Pu L.-L."/>
            <person name="Puazo M."/>
            <person name="Raj R."/>
            <person name="Reid J."/>
            <person name="Rouhana J."/>
            <person name="Saada N."/>
            <person name="Shang Y."/>
            <person name="Simmons D."/>
            <person name="Thornton R."/>
            <person name="Warren J."/>
            <person name="Weissenberger G."/>
            <person name="Zhang J."/>
            <person name="Zhang L."/>
            <person name="Zhou C."/>
            <person name="Zhu D."/>
            <person name="Muzny D."/>
            <person name="Worley K."/>
            <person name="Gibbs R."/>
        </authorList>
    </citation>
    <scope>NUCLEOTIDE SEQUENCE [LARGE SCALE GENOMIC DNA]</scope>
    <source>
        <strain evidence="5 6">ATCC 11741</strain>
    </source>
</reference>
<dbReference type="Pfam" id="PF05636">
    <property type="entry name" value="HIGH_NTase1"/>
    <property type="match status" value="1"/>
</dbReference>
<dbReference type="Gene3D" id="3.40.50.620">
    <property type="entry name" value="HUPs"/>
    <property type="match status" value="1"/>
</dbReference>
<dbReference type="EC" id="6.3.4.-" evidence="4"/>
<gene>
    <name evidence="4" type="primary">tmcAL</name>
    <name evidence="5" type="ORF">HMPREF0545_0070</name>
</gene>
<evidence type="ECO:0000256" key="1">
    <source>
        <dbReference type="ARBA" id="ARBA00022598"/>
    </source>
</evidence>
<evidence type="ECO:0000313" key="6">
    <source>
        <dbReference type="Proteomes" id="UP000003531"/>
    </source>
</evidence>
<dbReference type="GO" id="GO:0016740">
    <property type="term" value="F:transferase activity"/>
    <property type="evidence" value="ECO:0007669"/>
    <property type="project" value="UniProtKB-KW"/>
</dbReference>
<name>C2EEJ8_9LACO</name>
<dbReference type="GO" id="GO:0006400">
    <property type="term" value="P:tRNA modification"/>
    <property type="evidence" value="ECO:0007669"/>
    <property type="project" value="UniProtKB-UniRule"/>
</dbReference>
<keyword evidence="5" id="KW-0808">Transferase</keyword>
<evidence type="ECO:0000313" key="5">
    <source>
        <dbReference type="EMBL" id="EEJ74930.1"/>
    </source>
</evidence>
<keyword evidence="2 4" id="KW-0819">tRNA processing</keyword>
<feature type="binding site" evidence="4">
    <location>
        <position position="105"/>
    </location>
    <ligand>
        <name>ATP</name>
        <dbReference type="ChEBI" id="CHEBI:30616"/>
    </ligand>
</feature>
<feature type="binding site" evidence="4">
    <location>
        <position position="180"/>
    </location>
    <ligand>
        <name>ATP</name>
        <dbReference type="ChEBI" id="CHEBI:30616"/>
    </ligand>
</feature>
<dbReference type="AlphaFoldDB" id="C2EEJ8"/>
<feature type="binding site" evidence="4">
    <location>
        <position position="155"/>
    </location>
    <ligand>
        <name>ATP</name>
        <dbReference type="ChEBI" id="CHEBI:30616"/>
    </ligand>
</feature>
<dbReference type="InterPro" id="IPR008513">
    <property type="entry name" value="tRNA(Met)_cyd_acetate_ligase"/>
</dbReference>
<feature type="binding site" evidence="4">
    <location>
        <begin position="11"/>
        <end position="24"/>
    </location>
    <ligand>
        <name>ATP</name>
        <dbReference type="ChEBI" id="CHEBI:30616"/>
    </ligand>
</feature>
<sequence>MVIVMKIIGIIAEYNPFHNGHLYQIEKVKEIYPESIIIVAMSGNFLQRGEPAIVDKWVRARQALLNGVDVVVEIPIAGCVQPADRFAENGVRILSNMGCEELFFGAEHAEYDFMTYAQLVQNLDSTEFSKKNISYAEAFQEAVAAKIGHNIDSPNDVLGLAYAKANLKFGKKLKLNPISRNVAGYHDKSLSPDSNIASATAIRKVLFSKDHNLVDKYLPSYQDLRDEKYVSWDDFWPFLRYKLISSDIDELANIYGMAEGIQYRMKKKALELKTEATFDEWLKAVKSKRFTYTRLTRLSVATLVGMKVNDVSLYNKFPYVHLLGFTKNGQKALNIMKKNSEIPLLAKISQQDKDDFYHVDYRAGKIYQSQNYKEQDLKRAPLIF</sequence>
<dbReference type="InterPro" id="IPR004821">
    <property type="entry name" value="Cyt_trans-like"/>
</dbReference>
<dbReference type="PATRIC" id="fig|1423799.3.peg.1253"/>
<evidence type="ECO:0000256" key="4">
    <source>
        <dbReference type="HAMAP-Rule" id="MF_01539"/>
    </source>
</evidence>
<dbReference type="HAMAP" id="MF_01539">
    <property type="entry name" value="TmcAL"/>
    <property type="match status" value="1"/>
</dbReference>
<dbReference type="PANTHER" id="PTHR37825">
    <property type="entry name" value="TRNA(MET) CYTIDINE ACETATE LIGASE"/>
    <property type="match status" value="1"/>
</dbReference>
<dbReference type="InterPro" id="IPR014729">
    <property type="entry name" value="Rossmann-like_a/b/a_fold"/>
</dbReference>
<dbReference type="SUPFAM" id="SSF52374">
    <property type="entry name" value="Nucleotidylyl transferase"/>
    <property type="match status" value="1"/>
</dbReference>
<accession>C2EEJ8</accession>
<keyword evidence="4" id="KW-0963">Cytoplasm</keyword>
<comment type="caution">
    <text evidence="5">The sequence shown here is derived from an EMBL/GenBank/DDBJ whole genome shotgun (WGS) entry which is preliminary data.</text>
</comment>